<dbReference type="Proteomes" id="UP000784294">
    <property type="component" value="Unassembled WGS sequence"/>
</dbReference>
<keyword evidence="2" id="KW-0812">Transmembrane</keyword>
<feature type="region of interest" description="Disordered" evidence="1">
    <location>
        <begin position="1"/>
        <end position="30"/>
    </location>
</feature>
<evidence type="ECO:0000313" key="4">
    <source>
        <dbReference type="Proteomes" id="UP000784294"/>
    </source>
</evidence>
<gene>
    <name evidence="3" type="ORF">PXEA_LOCUS33566</name>
</gene>
<comment type="caution">
    <text evidence="3">The sequence shown here is derived from an EMBL/GenBank/DDBJ whole genome shotgun (WGS) entry which is preliminary data.</text>
</comment>
<name>A0A3S5BU68_9PLAT</name>
<feature type="transmembrane region" description="Helical" evidence="2">
    <location>
        <begin position="42"/>
        <end position="61"/>
    </location>
</feature>
<sequence>MSQPDDRINAKQLQDSLNRPSSSDEVDLHISSSNTPSCEMEYSVIMCLTLIGQITCIVLLFSTQREVSQ</sequence>
<evidence type="ECO:0000256" key="2">
    <source>
        <dbReference type="SAM" id="Phobius"/>
    </source>
</evidence>
<reference evidence="3" key="1">
    <citation type="submission" date="2018-11" db="EMBL/GenBank/DDBJ databases">
        <authorList>
            <consortium name="Pathogen Informatics"/>
        </authorList>
    </citation>
    <scope>NUCLEOTIDE SEQUENCE</scope>
</reference>
<evidence type="ECO:0000313" key="3">
    <source>
        <dbReference type="EMBL" id="VEL40126.1"/>
    </source>
</evidence>
<proteinExistence type="predicted"/>
<evidence type="ECO:0000256" key="1">
    <source>
        <dbReference type="SAM" id="MobiDB-lite"/>
    </source>
</evidence>
<protein>
    <submittedName>
        <fullName evidence="3">Uncharacterized protein</fullName>
    </submittedName>
</protein>
<accession>A0A3S5BU68</accession>
<keyword evidence="2" id="KW-1133">Transmembrane helix</keyword>
<feature type="compositionally biased region" description="Polar residues" evidence="1">
    <location>
        <begin position="11"/>
        <end position="23"/>
    </location>
</feature>
<keyword evidence="4" id="KW-1185">Reference proteome</keyword>
<organism evidence="3 4">
    <name type="scientific">Protopolystoma xenopodis</name>
    <dbReference type="NCBI Taxonomy" id="117903"/>
    <lineage>
        <taxon>Eukaryota</taxon>
        <taxon>Metazoa</taxon>
        <taxon>Spiralia</taxon>
        <taxon>Lophotrochozoa</taxon>
        <taxon>Platyhelminthes</taxon>
        <taxon>Monogenea</taxon>
        <taxon>Polyopisthocotylea</taxon>
        <taxon>Polystomatidea</taxon>
        <taxon>Polystomatidae</taxon>
        <taxon>Protopolystoma</taxon>
    </lineage>
</organism>
<dbReference type="AlphaFoldDB" id="A0A3S5BU68"/>
<keyword evidence="2" id="KW-0472">Membrane</keyword>
<dbReference type="EMBL" id="CAAALY010263783">
    <property type="protein sequence ID" value="VEL40126.1"/>
    <property type="molecule type" value="Genomic_DNA"/>
</dbReference>